<reference evidence="26" key="1">
    <citation type="submission" date="2016-11" db="EMBL/GenBank/DDBJ databases">
        <authorList>
            <person name="Varghese N."/>
            <person name="Submissions S."/>
        </authorList>
    </citation>
    <scope>NUCLEOTIDE SEQUENCE [LARGE SCALE GENOMIC DNA]</scope>
    <source>
        <strain evidence="26">UWOS</strain>
    </source>
</reference>
<evidence type="ECO:0000256" key="8">
    <source>
        <dbReference type="ARBA" id="ARBA00022475"/>
    </source>
</evidence>
<evidence type="ECO:0000256" key="10">
    <source>
        <dbReference type="ARBA" id="ARBA00022679"/>
    </source>
</evidence>
<evidence type="ECO:0000256" key="2">
    <source>
        <dbReference type="ARBA" id="ARBA00004651"/>
    </source>
</evidence>
<evidence type="ECO:0000256" key="11">
    <source>
        <dbReference type="ARBA" id="ARBA00022692"/>
    </source>
</evidence>
<dbReference type="Pfam" id="PF01148">
    <property type="entry name" value="CTP_transf_1"/>
    <property type="match status" value="1"/>
</dbReference>
<evidence type="ECO:0000313" key="26">
    <source>
        <dbReference type="Proteomes" id="UP000184275"/>
    </source>
</evidence>
<feature type="transmembrane region" description="Helical" evidence="24">
    <location>
        <begin position="7"/>
        <end position="24"/>
    </location>
</feature>
<evidence type="ECO:0000256" key="15">
    <source>
        <dbReference type="ARBA" id="ARBA00023136"/>
    </source>
</evidence>
<feature type="transmembrane region" description="Helical" evidence="24">
    <location>
        <begin position="113"/>
        <end position="131"/>
    </location>
</feature>
<dbReference type="AlphaFoldDB" id="A0A1M6RK09"/>
<feature type="transmembrane region" description="Helical" evidence="24">
    <location>
        <begin position="57"/>
        <end position="75"/>
    </location>
</feature>
<feature type="transmembrane region" description="Helical" evidence="24">
    <location>
        <begin position="151"/>
        <end position="169"/>
    </location>
</feature>
<evidence type="ECO:0000256" key="14">
    <source>
        <dbReference type="ARBA" id="ARBA00023098"/>
    </source>
</evidence>
<evidence type="ECO:0000256" key="7">
    <source>
        <dbReference type="ARBA" id="ARBA00019373"/>
    </source>
</evidence>
<keyword evidence="10 25" id="KW-0808">Transferase</keyword>
<keyword evidence="14" id="KW-0443">Lipid metabolism</keyword>
<dbReference type="PANTHER" id="PTHR46382:SF1">
    <property type="entry name" value="PHOSPHATIDATE CYTIDYLYLTRANSFERASE"/>
    <property type="match status" value="1"/>
</dbReference>
<evidence type="ECO:0000256" key="22">
    <source>
        <dbReference type="ARBA" id="ARBA00032743"/>
    </source>
</evidence>
<evidence type="ECO:0000256" key="19">
    <source>
        <dbReference type="ARBA" id="ARBA00031825"/>
    </source>
</evidence>
<protein>
    <recommendedName>
        <fullName evidence="7">Phosphatidate cytidylyltransferase</fullName>
        <ecNumber evidence="6">2.7.7.41</ecNumber>
    </recommendedName>
    <alternativeName>
        <fullName evidence="20">CDP-DAG synthase</fullName>
    </alternativeName>
    <alternativeName>
        <fullName evidence="22">CDP-DG synthase</fullName>
    </alternativeName>
    <alternativeName>
        <fullName evidence="18">CDP-diacylglycerol synthase</fullName>
    </alternativeName>
    <alternativeName>
        <fullName evidence="21">CDP-diglyceride pyrophosphorylase</fullName>
    </alternativeName>
    <alternativeName>
        <fullName evidence="23">CDP-diglyceride synthase</fullName>
    </alternativeName>
    <alternativeName>
        <fullName evidence="19">CTP:phosphatidate cytidylyltransferase</fullName>
    </alternativeName>
</protein>
<feature type="transmembrane region" description="Helical" evidence="24">
    <location>
        <begin position="190"/>
        <end position="209"/>
    </location>
</feature>
<dbReference type="GO" id="GO:0004605">
    <property type="term" value="F:phosphatidate cytidylyltransferase activity"/>
    <property type="evidence" value="ECO:0007669"/>
    <property type="project" value="UniProtKB-EC"/>
</dbReference>
<dbReference type="EC" id="2.7.7.41" evidence="6"/>
<feature type="transmembrane region" description="Helical" evidence="24">
    <location>
        <begin position="87"/>
        <end position="106"/>
    </location>
</feature>
<evidence type="ECO:0000256" key="21">
    <source>
        <dbReference type="ARBA" id="ARBA00032396"/>
    </source>
</evidence>
<evidence type="ECO:0000256" key="16">
    <source>
        <dbReference type="ARBA" id="ARBA00023209"/>
    </source>
</evidence>
<comment type="pathway">
    <text evidence="3">Phospholipid metabolism; CDP-diacylglycerol biosynthesis; CDP-diacylglycerol from sn-glycerol 3-phosphate: step 3/3.</text>
</comment>
<evidence type="ECO:0000256" key="20">
    <source>
        <dbReference type="ARBA" id="ARBA00032253"/>
    </source>
</evidence>
<evidence type="ECO:0000256" key="13">
    <source>
        <dbReference type="ARBA" id="ARBA00022989"/>
    </source>
</evidence>
<dbReference type="PANTHER" id="PTHR46382">
    <property type="entry name" value="PHOSPHATIDATE CYTIDYLYLTRANSFERASE"/>
    <property type="match status" value="1"/>
</dbReference>
<keyword evidence="8" id="KW-1003">Cell membrane</keyword>
<accession>A0A1M6RK09</accession>
<evidence type="ECO:0000313" key="25">
    <source>
        <dbReference type="EMBL" id="SHK32677.1"/>
    </source>
</evidence>
<keyword evidence="26" id="KW-1185">Reference proteome</keyword>
<keyword evidence="13 24" id="KW-1133">Transmembrane helix</keyword>
<keyword evidence="15 24" id="KW-0472">Membrane</keyword>
<dbReference type="GO" id="GO:0005886">
    <property type="term" value="C:plasma membrane"/>
    <property type="evidence" value="ECO:0007669"/>
    <property type="project" value="UniProtKB-SubCell"/>
</dbReference>
<evidence type="ECO:0000256" key="9">
    <source>
        <dbReference type="ARBA" id="ARBA00022516"/>
    </source>
</evidence>
<evidence type="ECO:0000256" key="5">
    <source>
        <dbReference type="ARBA" id="ARBA00010185"/>
    </source>
</evidence>
<sequence>MSNLTVRVLFALIAIPATFLLLWLNDISRLALMCFLSGAGAWEWARMASKMYKGPSMQVVAPIASAVLVAAWAFQSGHFLGMDPVPHLVGLVFVAVFVAYIIIAFAKVSIEHLFPWLVMQLGAPLYLGLWGGLEVFLLGSGNFSIEHSYKFIIVMSAMWVCDTMAYFGGRFLGKHKLATEISPKKTWEGAICGTLFAVAWVMLFAPSVFGLNYALSAVLGLVLAVAGQVGDLLESTLKRWSGTKDASQIFPGHGGVLDRADSFFLSAPAVVLMMFFINGAV</sequence>
<comment type="pathway">
    <text evidence="4">Lipid metabolism.</text>
</comment>
<keyword evidence="16" id="KW-0594">Phospholipid biosynthesis</keyword>
<dbReference type="Proteomes" id="UP000184275">
    <property type="component" value="Unassembled WGS sequence"/>
</dbReference>
<dbReference type="EMBL" id="FRAW01000004">
    <property type="protein sequence ID" value="SHK32677.1"/>
    <property type="molecule type" value="Genomic_DNA"/>
</dbReference>
<evidence type="ECO:0000256" key="12">
    <source>
        <dbReference type="ARBA" id="ARBA00022695"/>
    </source>
</evidence>
<keyword evidence="9" id="KW-0444">Lipid biosynthesis</keyword>
<evidence type="ECO:0000256" key="17">
    <source>
        <dbReference type="ARBA" id="ARBA00023264"/>
    </source>
</evidence>
<comment type="subcellular location">
    <subcellularLocation>
        <location evidence="2">Cell membrane</location>
        <topology evidence="2">Multi-pass membrane protein</topology>
    </subcellularLocation>
</comment>
<evidence type="ECO:0000256" key="6">
    <source>
        <dbReference type="ARBA" id="ARBA00012487"/>
    </source>
</evidence>
<keyword evidence="12 25" id="KW-0548">Nucleotidyltransferase</keyword>
<dbReference type="GO" id="GO:0016024">
    <property type="term" value="P:CDP-diacylglycerol biosynthetic process"/>
    <property type="evidence" value="ECO:0007669"/>
    <property type="project" value="TreeGrafter"/>
</dbReference>
<evidence type="ECO:0000256" key="3">
    <source>
        <dbReference type="ARBA" id="ARBA00005119"/>
    </source>
</evidence>
<evidence type="ECO:0000256" key="18">
    <source>
        <dbReference type="ARBA" id="ARBA00029893"/>
    </source>
</evidence>
<keyword evidence="11 24" id="KW-0812">Transmembrane</keyword>
<name>A0A1M6RK09_9BACT</name>
<evidence type="ECO:0000256" key="24">
    <source>
        <dbReference type="SAM" id="Phobius"/>
    </source>
</evidence>
<gene>
    <name evidence="25" type="ORF">SAMN05720469_10427</name>
</gene>
<feature type="transmembrane region" description="Helical" evidence="24">
    <location>
        <begin position="263"/>
        <end position="280"/>
    </location>
</feature>
<evidence type="ECO:0000256" key="4">
    <source>
        <dbReference type="ARBA" id="ARBA00005189"/>
    </source>
</evidence>
<comment type="similarity">
    <text evidence="5">Belongs to the CDS family.</text>
</comment>
<proteinExistence type="inferred from homology"/>
<dbReference type="RefSeq" id="WP_073302642.1">
    <property type="nucleotide sequence ID" value="NZ_FRAW01000004.1"/>
</dbReference>
<feature type="transmembrane region" description="Helical" evidence="24">
    <location>
        <begin position="215"/>
        <end position="233"/>
    </location>
</feature>
<organism evidence="25 26">
    <name type="scientific">Fibrobacter intestinalis</name>
    <dbReference type="NCBI Taxonomy" id="28122"/>
    <lineage>
        <taxon>Bacteria</taxon>
        <taxon>Pseudomonadati</taxon>
        <taxon>Fibrobacterota</taxon>
        <taxon>Fibrobacteria</taxon>
        <taxon>Fibrobacterales</taxon>
        <taxon>Fibrobacteraceae</taxon>
        <taxon>Fibrobacter</taxon>
    </lineage>
</organism>
<keyword evidence="17" id="KW-1208">Phospholipid metabolism</keyword>
<evidence type="ECO:0000256" key="23">
    <source>
        <dbReference type="ARBA" id="ARBA00033406"/>
    </source>
</evidence>
<evidence type="ECO:0000256" key="1">
    <source>
        <dbReference type="ARBA" id="ARBA00001698"/>
    </source>
</evidence>
<comment type="catalytic activity">
    <reaction evidence="1">
        <text>a 1,2-diacyl-sn-glycero-3-phosphate + CTP + H(+) = a CDP-1,2-diacyl-sn-glycerol + diphosphate</text>
        <dbReference type="Rhea" id="RHEA:16229"/>
        <dbReference type="ChEBI" id="CHEBI:15378"/>
        <dbReference type="ChEBI" id="CHEBI:33019"/>
        <dbReference type="ChEBI" id="CHEBI:37563"/>
        <dbReference type="ChEBI" id="CHEBI:58332"/>
        <dbReference type="ChEBI" id="CHEBI:58608"/>
        <dbReference type="EC" id="2.7.7.41"/>
    </reaction>
</comment>